<gene>
    <name evidence="2" type="ORF">ENJ10_02370</name>
</gene>
<dbReference type="CDD" id="cd07043">
    <property type="entry name" value="STAS_anti-anti-sigma_factors"/>
    <property type="match status" value="1"/>
</dbReference>
<protein>
    <submittedName>
        <fullName evidence="2">Anti-sigma factor antagonist</fullName>
    </submittedName>
</protein>
<dbReference type="Gene3D" id="3.30.750.24">
    <property type="entry name" value="STAS domain"/>
    <property type="match status" value="1"/>
</dbReference>
<dbReference type="Pfam" id="PF01740">
    <property type="entry name" value="STAS"/>
    <property type="match status" value="1"/>
</dbReference>
<dbReference type="PANTHER" id="PTHR33495:SF2">
    <property type="entry name" value="ANTI-SIGMA FACTOR ANTAGONIST TM_1081-RELATED"/>
    <property type="match status" value="1"/>
</dbReference>
<comment type="caution">
    <text evidence="2">The sequence shown here is derived from an EMBL/GenBank/DDBJ whole genome shotgun (WGS) entry which is preliminary data.</text>
</comment>
<feature type="domain" description="STAS" evidence="1">
    <location>
        <begin position="1"/>
        <end position="92"/>
    </location>
</feature>
<dbReference type="InterPro" id="IPR002645">
    <property type="entry name" value="STAS_dom"/>
</dbReference>
<dbReference type="AlphaFoldDB" id="A0A7V1PTD6"/>
<name>A0A7V1PTD6_CALAY</name>
<evidence type="ECO:0000313" key="2">
    <source>
        <dbReference type="EMBL" id="HED09508.1"/>
    </source>
</evidence>
<reference evidence="2" key="1">
    <citation type="journal article" date="2020" name="mSystems">
        <title>Genome- and Community-Level Interaction Insights into Carbon Utilization and Element Cycling Functions of Hydrothermarchaeota in Hydrothermal Sediment.</title>
        <authorList>
            <person name="Zhou Z."/>
            <person name="Liu Y."/>
            <person name="Xu W."/>
            <person name="Pan J."/>
            <person name="Luo Z.H."/>
            <person name="Li M."/>
        </authorList>
    </citation>
    <scope>NUCLEOTIDE SEQUENCE [LARGE SCALE GENOMIC DNA]</scope>
    <source>
        <strain evidence="2">HyVt-456</strain>
    </source>
</reference>
<dbReference type="PROSITE" id="PS50801">
    <property type="entry name" value="STAS"/>
    <property type="match status" value="1"/>
</dbReference>
<dbReference type="EMBL" id="DRLD01000066">
    <property type="protein sequence ID" value="HED09508.1"/>
    <property type="molecule type" value="Genomic_DNA"/>
</dbReference>
<dbReference type="Proteomes" id="UP000886005">
    <property type="component" value="Unassembled WGS sequence"/>
</dbReference>
<accession>A0A7V1PTD6</accession>
<dbReference type="GO" id="GO:0043856">
    <property type="term" value="F:anti-sigma factor antagonist activity"/>
    <property type="evidence" value="ECO:0007669"/>
    <property type="project" value="TreeGrafter"/>
</dbReference>
<dbReference type="SUPFAM" id="SSF52091">
    <property type="entry name" value="SpoIIaa-like"/>
    <property type="match status" value="1"/>
</dbReference>
<proteinExistence type="predicted"/>
<sequence>MSQTITVQPDYNITVSSSDVLKDELLRHIREGADHIVVDFSQVKIIDSTGLSVLISTHNTIKDKHPLELVNVSDDIKKLLAITRLDKHFQVN</sequence>
<dbReference type="PANTHER" id="PTHR33495">
    <property type="entry name" value="ANTI-SIGMA FACTOR ANTAGONIST TM_1081-RELATED-RELATED"/>
    <property type="match status" value="1"/>
</dbReference>
<evidence type="ECO:0000259" key="1">
    <source>
        <dbReference type="PROSITE" id="PS50801"/>
    </source>
</evidence>
<dbReference type="InterPro" id="IPR036513">
    <property type="entry name" value="STAS_dom_sf"/>
</dbReference>
<organism evidence="2">
    <name type="scientific">Caldithrix abyssi</name>
    <dbReference type="NCBI Taxonomy" id="187145"/>
    <lineage>
        <taxon>Bacteria</taxon>
        <taxon>Pseudomonadati</taxon>
        <taxon>Calditrichota</taxon>
        <taxon>Calditrichia</taxon>
        <taxon>Calditrichales</taxon>
        <taxon>Calditrichaceae</taxon>
        <taxon>Caldithrix</taxon>
    </lineage>
</organism>